<dbReference type="InterPro" id="IPR045751">
    <property type="entry name" value="DUF6179"/>
</dbReference>
<gene>
    <name evidence="2" type="ORF">SAMN02745941_01054</name>
</gene>
<reference evidence="2 3" key="1">
    <citation type="submission" date="2016-11" db="EMBL/GenBank/DDBJ databases">
        <authorList>
            <person name="Jaros S."/>
            <person name="Januszkiewicz K."/>
            <person name="Wedrychowicz H."/>
        </authorList>
    </citation>
    <scope>NUCLEOTIDE SEQUENCE [LARGE SCALE GENOMIC DNA]</scope>
    <source>
        <strain evidence="2 3">DSM 6191</strain>
    </source>
</reference>
<dbReference type="AlphaFoldDB" id="A0A1M5WEA1"/>
<evidence type="ECO:0000313" key="3">
    <source>
        <dbReference type="Proteomes" id="UP000184241"/>
    </source>
</evidence>
<dbReference type="Proteomes" id="UP000184241">
    <property type="component" value="Unassembled WGS sequence"/>
</dbReference>
<proteinExistence type="predicted"/>
<protein>
    <submittedName>
        <fullName evidence="2">Uncharacterized protein</fullName>
    </submittedName>
</protein>
<accession>A0A1M5WEA1</accession>
<organism evidence="2 3">
    <name type="scientific">Clostridium intestinale DSM 6191</name>
    <dbReference type="NCBI Taxonomy" id="1121320"/>
    <lineage>
        <taxon>Bacteria</taxon>
        <taxon>Bacillati</taxon>
        <taxon>Bacillota</taxon>
        <taxon>Clostridia</taxon>
        <taxon>Eubacteriales</taxon>
        <taxon>Clostridiaceae</taxon>
        <taxon>Clostridium</taxon>
    </lineage>
</organism>
<name>A0A1M5WEA1_9CLOT</name>
<keyword evidence="1" id="KW-0175">Coiled coil</keyword>
<dbReference type="RefSeq" id="WP_073017427.1">
    <property type="nucleotide sequence ID" value="NZ_FQXU01000004.1"/>
</dbReference>
<sequence>MNNKIINKEDLLENQLNDEHYLQSLLQVLHLNRFLTIEEVENIQLQILNILTETLGYYTRNESSSVRVEVADKIMLSIYYTIGLSLKKEAHVNAKLRAMKQVEIKKLFKDGEEIIKEKVKECENLLKQVHETRLETINYAYVDTLEYGIPLFFKEYDVRFGAHETQGSIDYPLGYDEMKLVGVEYIEDYLKKIDMENKFCSYFKQEDIEALLKGFNVQSHHLLINIFTLVLTNSLGCSLAGKEITKLDISEGDRIYLKDKLEISDDFNKSIYDGTEKIIKSLSIKNQNMIEYIKIVVEKLIPYIKISLENDRLEMIFLSLDKSSEDIIEYEDGESLDNSIFKEITEEIRDCEDVKEKIEIIREEFHSLKDLVDVLGADCIFEDEFIELFKVLDDFEIALLLKEISNEYDEYDYSTESEKEWHEKLHQYLDIIDSKRKEEIMKLSKGVNV</sequence>
<feature type="coiled-coil region" evidence="1">
    <location>
        <begin position="344"/>
        <end position="371"/>
    </location>
</feature>
<evidence type="ECO:0000313" key="2">
    <source>
        <dbReference type="EMBL" id="SHH85821.1"/>
    </source>
</evidence>
<evidence type="ECO:0000256" key="1">
    <source>
        <dbReference type="SAM" id="Coils"/>
    </source>
</evidence>
<dbReference type="EMBL" id="FQXU01000004">
    <property type="protein sequence ID" value="SHH85821.1"/>
    <property type="molecule type" value="Genomic_DNA"/>
</dbReference>
<dbReference type="Pfam" id="PF19677">
    <property type="entry name" value="DUF6179"/>
    <property type="match status" value="1"/>
</dbReference>